<dbReference type="Proteomes" id="UP000754883">
    <property type="component" value="Unassembled WGS sequence"/>
</dbReference>
<keyword evidence="1" id="KW-0812">Transmembrane</keyword>
<evidence type="ECO:0000313" key="2">
    <source>
        <dbReference type="EMBL" id="CAG9994634.1"/>
    </source>
</evidence>
<feature type="transmembrane region" description="Helical" evidence="1">
    <location>
        <begin position="53"/>
        <end position="86"/>
    </location>
</feature>
<keyword evidence="3" id="KW-1185">Reference proteome</keyword>
<organism evidence="2 3">
    <name type="scientific">Clonostachys byssicola</name>
    <dbReference type="NCBI Taxonomy" id="160290"/>
    <lineage>
        <taxon>Eukaryota</taxon>
        <taxon>Fungi</taxon>
        <taxon>Dikarya</taxon>
        <taxon>Ascomycota</taxon>
        <taxon>Pezizomycotina</taxon>
        <taxon>Sordariomycetes</taxon>
        <taxon>Hypocreomycetidae</taxon>
        <taxon>Hypocreales</taxon>
        <taxon>Bionectriaceae</taxon>
        <taxon>Clonostachys</taxon>
    </lineage>
</organism>
<evidence type="ECO:0000256" key="1">
    <source>
        <dbReference type="SAM" id="Phobius"/>
    </source>
</evidence>
<dbReference type="AlphaFoldDB" id="A0A9N9UNK8"/>
<keyword evidence="1" id="KW-1133">Transmembrane helix</keyword>
<dbReference type="EMBL" id="CABFNO020001527">
    <property type="protein sequence ID" value="CAG9994634.1"/>
    <property type="molecule type" value="Genomic_DNA"/>
</dbReference>
<gene>
    <name evidence="2" type="ORF">CBYS24578_00013537</name>
</gene>
<comment type="caution">
    <text evidence="2">The sequence shown here is derived from an EMBL/GenBank/DDBJ whole genome shotgun (WGS) entry which is preliminary data.</text>
</comment>
<keyword evidence="1" id="KW-0472">Membrane</keyword>
<reference evidence="2" key="1">
    <citation type="submission" date="2021-10" db="EMBL/GenBank/DDBJ databases">
        <authorList>
            <person name="Piombo E."/>
        </authorList>
    </citation>
    <scope>NUCLEOTIDE SEQUENCE</scope>
</reference>
<name>A0A9N9UNK8_9HYPO</name>
<accession>A0A9N9UNK8</accession>
<sequence>MSVRSALYGTRYTCVPPKEPGKLLLDHQYCLRSAHLALDALAYTWGTLLEKPFAVVAAVAAAVAVVAVVAAAAVVVVVVVVVVIVVCSSPGIPWGANPNGHGGSLRRR</sequence>
<evidence type="ECO:0000313" key="3">
    <source>
        <dbReference type="Proteomes" id="UP000754883"/>
    </source>
</evidence>
<dbReference type="OrthoDB" id="10009520at2759"/>
<protein>
    <submittedName>
        <fullName evidence="2">Uncharacterized protein</fullName>
    </submittedName>
</protein>
<proteinExistence type="predicted"/>